<dbReference type="EMBL" id="CP001344">
    <property type="protein sequence ID" value="ACL44109.1"/>
    <property type="molecule type" value="Genomic_DNA"/>
</dbReference>
<protein>
    <submittedName>
        <fullName evidence="1">Uncharacterized protein</fullName>
    </submittedName>
</protein>
<gene>
    <name evidence="1" type="ordered locus">Cyan7425_1740</name>
</gene>
<dbReference type="OrthoDB" id="532085at2"/>
<name>B8HRC1_CYAP4</name>
<dbReference type="STRING" id="395961.Cyan7425_1740"/>
<proteinExistence type="predicted"/>
<reference evidence="1" key="1">
    <citation type="submission" date="2009-01" db="EMBL/GenBank/DDBJ databases">
        <title>Complete sequence of chromosome Cyanothece sp. PCC 7425.</title>
        <authorList>
            <consortium name="US DOE Joint Genome Institute"/>
            <person name="Lucas S."/>
            <person name="Copeland A."/>
            <person name="Lapidus A."/>
            <person name="Glavina del Rio T."/>
            <person name="Dalin E."/>
            <person name="Tice H."/>
            <person name="Bruce D."/>
            <person name="Goodwin L."/>
            <person name="Pitluck S."/>
            <person name="Sims D."/>
            <person name="Meineke L."/>
            <person name="Brettin T."/>
            <person name="Detter J.C."/>
            <person name="Han C."/>
            <person name="Larimer F."/>
            <person name="Land M."/>
            <person name="Hauser L."/>
            <person name="Kyrpides N."/>
            <person name="Ovchinnikova G."/>
            <person name="Liberton M."/>
            <person name="Stoeckel J."/>
            <person name="Banerjee A."/>
            <person name="Singh A."/>
            <person name="Page L."/>
            <person name="Sato H."/>
            <person name="Zhao L."/>
            <person name="Sherman L."/>
            <person name="Pakrasi H."/>
            <person name="Richardson P."/>
        </authorList>
    </citation>
    <scope>NUCLEOTIDE SEQUENCE</scope>
    <source>
        <strain evidence="1">PCC 7425</strain>
    </source>
</reference>
<accession>B8HRC1</accession>
<dbReference type="AlphaFoldDB" id="B8HRC1"/>
<organism evidence="1">
    <name type="scientific">Cyanothece sp. (strain PCC 7425 / ATCC 29141)</name>
    <dbReference type="NCBI Taxonomy" id="395961"/>
    <lineage>
        <taxon>Bacteria</taxon>
        <taxon>Bacillati</taxon>
        <taxon>Cyanobacteriota</taxon>
        <taxon>Cyanophyceae</taxon>
        <taxon>Gomontiellales</taxon>
        <taxon>Cyanothecaceae</taxon>
        <taxon>Cyanothece</taxon>
    </lineage>
</organism>
<dbReference type="eggNOG" id="ENOG5032ZZY">
    <property type="taxonomic scope" value="Bacteria"/>
</dbReference>
<sequence>MVIWVNEQVDPMGLIYACIACVDERQAQECHESFKQNLTKEQCNAGWQVILRTVDSWDDVPPTALKLS</sequence>
<dbReference type="KEGG" id="cyn:Cyan7425_1740"/>
<evidence type="ECO:0000313" key="1">
    <source>
        <dbReference type="EMBL" id="ACL44109.1"/>
    </source>
</evidence>
<dbReference type="HOGENOM" id="CLU_2792769_0_0_3"/>